<sequence length="559" mass="63235">MDSRGREEQITEEQITEEKIMEEKLTEDKSTEVETPKAKSREETSPEKSGKDFPYAKVFSLAMMGLLCCLFVLGILLPLRPRYSDAEKRELKQFPAFSLQGLFAGSYFRDITSWYQDSYPGKEEWMLLASKTKAFYGLQGEQIYGAAEQVKEEIPTGEGAMAETFALKKDGEGLQENGTEKKESDGESQRKSDARDKKEGKEQPEEGKGTEERQEEAEAKQSGEVKQSSDAKQGSTKEKEENSNFETDAEGNLQIKKADKAENVAGEQIGSLYLNGDSAYELYYFSEKAVRAHASLLNTVQAMFPKVKLSAMIVPNSFGVILDPKVQEKLASSGMDQAIAYSYSLMDKRVNTVNVFDALSAHKKEYIYFRTDHHWTQLGAYYGYQEYCKSMGYSTKPLSDYQKLDFPEFYGTFYFFMNRPESLKGHPDQVTAYQGSMNTMQYTDSKGNLQEGKLINDASQMLPGNKYNCFMLGDHGYVEIHNEGAPRKKSILVLKDSYGNAFVPLLAQDYRDVYVVDYRHYQGNASSLIREKGIEEILFLNNIMGIGESLSQKMLAVFQ</sequence>
<evidence type="ECO:0000256" key="2">
    <source>
        <dbReference type="SAM" id="Phobius"/>
    </source>
</evidence>
<dbReference type="EMBL" id="JACHHH010000005">
    <property type="protein sequence ID" value="MBB6041288.1"/>
    <property type="molecule type" value="Genomic_DNA"/>
</dbReference>
<dbReference type="InterPro" id="IPR025945">
    <property type="entry name" value="DHHW"/>
</dbReference>
<feature type="compositionally biased region" description="Basic and acidic residues" evidence="1">
    <location>
        <begin position="170"/>
        <end position="242"/>
    </location>
</feature>
<evidence type="ECO:0000313" key="4">
    <source>
        <dbReference type="Proteomes" id="UP000522163"/>
    </source>
</evidence>
<dbReference type="RefSeq" id="WP_183683886.1">
    <property type="nucleotide sequence ID" value="NZ_JACHHH010000005.1"/>
</dbReference>
<reference evidence="3 4" key="1">
    <citation type="submission" date="2020-08" db="EMBL/GenBank/DDBJ databases">
        <title>Genomic Encyclopedia of Type Strains, Phase IV (KMG-IV): sequencing the most valuable type-strain genomes for metagenomic binning, comparative biology and taxonomic classification.</title>
        <authorList>
            <person name="Goeker M."/>
        </authorList>
    </citation>
    <scope>NUCLEOTIDE SEQUENCE [LARGE SCALE GENOMIC DNA]</scope>
    <source>
        <strain evidence="3 4">DSM 17245</strain>
    </source>
</reference>
<feature type="region of interest" description="Disordered" evidence="1">
    <location>
        <begin position="1"/>
        <end position="50"/>
    </location>
</feature>
<keyword evidence="2" id="KW-1133">Transmembrane helix</keyword>
<organism evidence="3 4">
    <name type="scientific">Oribacterium sinus</name>
    <dbReference type="NCBI Taxonomy" id="237576"/>
    <lineage>
        <taxon>Bacteria</taxon>
        <taxon>Bacillati</taxon>
        <taxon>Bacillota</taxon>
        <taxon>Clostridia</taxon>
        <taxon>Lachnospirales</taxon>
        <taxon>Lachnospiraceae</taxon>
        <taxon>Oribacterium</taxon>
    </lineage>
</organism>
<feature type="compositionally biased region" description="Basic and acidic residues" evidence="1">
    <location>
        <begin position="16"/>
        <end position="50"/>
    </location>
</feature>
<keyword evidence="2" id="KW-0812">Transmembrane</keyword>
<protein>
    <recommendedName>
        <fullName evidence="5">DHHW protein</fullName>
    </recommendedName>
</protein>
<keyword evidence="2" id="KW-0472">Membrane</keyword>
<accession>A0A7W9SFM7</accession>
<dbReference type="GeneID" id="85014807"/>
<dbReference type="Pfam" id="PF14286">
    <property type="entry name" value="DHHW"/>
    <property type="match status" value="2"/>
</dbReference>
<gene>
    <name evidence="3" type="ORF">HNQ46_001265</name>
</gene>
<dbReference type="AlphaFoldDB" id="A0A7W9SFM7"/>
<name>A0A7W9SFM7_9FIRM</name>
<dbReference type="Proteomes" id="UP000522163">
    <property type="component" value="Unassembled WGS sequence"/>
</dbReference>
<feature type="region of interest" description="Disordered" evidence="1">
    <location>
        <begin position="170"/>
        <end position="254"/>
    </location>
</feature>
<evidence type="ECO:0000256" key="1">
    <source>
        <dbReference type="SAM" id="MobiDB-lite"/>
    </source>
</evidence>
<comment type="caution">
    <text evidence="3">The sequence shown here is derived from an EMBL/GenBank/DDBJ whole genome shotgun (WGS) entry which is preliminary data.</text>
</comment>
<proteinExistence type="predicted"/>
<evidence type="ECO:0000313" key="3">
    <source>
        <dbReference type="EMBL" id="MBB6041288.1"/>
    </source>
</evidence>
<evidence type="ECO:0008006" key="5">
    <source>
        <dbReference type="Google" id="ProtNLM"/>
    </source>
</evidence>
<feature type="transmembrane region" description="Helical" evidence="2">
    <location>
        <begin position="58"/>
        <end position="79"/>
    </location>
</feature>